<proteinExistence type="predicted"/>
<evidence type="ECO:0000313" key="1">
    <source>
        <dbReference type="EMBL" id="KAE8724200.1"/>
    </source>
</evidence>
<gene>
    <name evidence="1" type="ORF">F3Y22_tig00010659pilonHSYRG00004</name>
</gene>
<dbReference type="Proteomes" id="UP000436088">
    <property type="component" value="Unassembled WGS sequence"/>
</dbReference>
<keyword evidence="1" id="KW-0548">Nucleotidyltransferase</keyword>
<dbReference type="SUPFAM" id="SSF52540">
    <property type="entry name" value="P-loop containing nucleoside triphosphate hydrolases"/>
    <property type="match status" value="1"/>
</dbReference>
<comment type="caution">
    <text evidence="1">The sequence shown here is derived from an EMBL/GenBank/DDBJ whole genome shotgun (WGS) entry which is preliminary data.</text>
</comment>
<dbReference type="AlphaFoldDB" id="A0A6A3C4U1"/>
<keyword evidence="1" id="KW-0808">Transferase</keyword>
<organism evidence="1 2">
    <name type="scientific">Hibiscus syriacus</name>
    <name type="common">Rose of Sharon</name>
    <dbReference type="NCBI Taxonomy" id="106335"/>
    <lineage>
        <taxon>Eukaryota</taxon>
        <taxon>Viridiplantae</taxon>
        <taxon>Streptophyta</taxon>
        <taxon>Embryophyta</taxon>
        <taxon>Tracheophyta</taxon>
        <taxon>Spermatophyta</taxon>
        <taxon>Magnoliopsida</taxon>
        <taxon>eudicotyledons</taxon>
        <taxon>Gunneridae</taxon>
        <taxon>Pentapetalae</taxon>
        <taxon>rosids</taxon>
        <taxon>malvids</taxon>
        <taxon>Malvales</taxon>
        <taxon>Malvaceae</taxon>
        <taxon>Malvoideae</taxon>
        <taxon>Hibiscus</taxon>
    </lineage>
</organism>
<keyword evidence="2" id="KW-1185">Reference proteome</keyword>
<name>A0A6A3C4U1_HIBSY</name>
<accession>A0A6A3C4U1</accession>
<dbReference type="EMBL" id="VEPZ02000477">
    <property type="protein sequence ID" value="KAE8724200.1"/>
    <property type="molecule type" value="Genomic_DNA"/>
</dbReference>
<evidence type="ECO:0000313" key="2">
    <source>
        <dbReference type="Proteomes" id="UP000436088"/>
    </source>
</evidence>
<dbReference type="InterPro" id="IPR027417">
    <property type="entry name" value="P-loop_NTPase"/>
</dbReference>
<sequence>MVRGDSLFVFNGEVWSSSEVILSARSWARTLHNHRHELSCVGGVSYQAHQCRPLITAVVTKVARMLAVARHMDPELEYKSYTVMALLDGGMLRRHKSWLKAEPTTIVVATIRRLSQMLEKQIFKLDSMRVLVVDEICGRKEKHQLLISLLQSDLPKSGIIFVGEQVCTAYP</sequence>
<dbReference type="GO" id="GO:0016779">
    <property type="term" value="F:nucleotidyltransferase activity"/>
    <property type="evidence" value="ECO:0007669"/>
    <property type="project" value="UniProtKB-KW"/>
</dbReference>
<dbReference type="Gene3D" id="3.40.50.300">
    <property type="entry name" value="P-loop containing nucleotide triphosphate hydrolases"/>
    <property type="match status" value="1"/>
</dbReference>
<protein>
    <submittedName>
        <fullName evidence="1">Glucose-1-phosphate adenylyltransferase large subunit 1</fullName>
    </submittedName>
</protein>
<reference evidence="1" key="1">
    <citation type="submission" date="2019-09" db="EMBL/GenBank/DDBJ databases">
        <title>Draft genome information of white flower Hibiscus syriacus.</title>
        <authorList>
            <person name="Kim Y.-M."/>
        </authorList>
    </citation>
    <scope>NUCLEOTIDE SEQUENCE [LARGE SCALE GENOMIC DNA]</scope>
    <source>
        <strain evidence="1">YM2019G1</strain>
    </source>
</reference>